<evidence type="ECO:0000256" key="1">
    <source>
        <dbReference type="ARBA" id="ARBA00005771"/>
    </source>
</evidence>
<evidence type="ECO:0000259" key="3">
    <source>
        <dbReference type="Pfam" id="PF00685"/>
    </source>
</evidence>
<dbReference type="PANTHER" id="PTHR11783">
    <property type="entry name" value="SULFOTRANSFERASE SULT"/>
    <property type="match status" value="1"/>
</dbReference>
<keyword evidence="5" id="KW-1185">Reference proteome</keyword>
<evidence type="ECO:0000313" key="4">
    <source>
        <dbReference type="EMBL" id="KAF8668664.1"/>
    </source>
</evidence>
<dbReference type="SUPFAM" id="SSF52540">
    <property type="entry name" value="P-loop containing nucleoside triphosphate hydrolases"/>
    <property type="match status" value="2"/>
</dbReference>
<dbReference type="InterPro" id="IPR027417">
    <property type="entry name" value="P-loop_NTPase"/>
</dbReference>
<feature type="domain" description="Sulfotransferase" evidence="3">
    <location>
        <begin position="84"/>
        <end position="340"/>
    </location>
</feature>
<dbReference type="GO" id="GO:0008146">
    <property type="term" value="F:sulfotransferase activity"/>
    <property type="evidence" value="ECO:0007669"/>
    <property type="project" value="InterPro"/>
</dbReference>
<dbReference type="Pfam" id="PF00685">
    <property type="entry name" value="Sulfotransfer_1"/>
    <property type="match status" value="2"/>
</dbReference>
<dbReference type="AlphaFoldDB" id="A0A835ALL6"/>
<evidence type="ECO:0000313" key="5">
    <source>
        <dbReference type="Proteomes" id="UP000636709"/>
    </source>
</evidence>
<dbReference type="EMBL" id="JACEFO010002273">
    <property type="protein sequence ID" value="KAF8668664.1"/>
    <property type="molecule type" value="Genomic_DNA"/>
</dbReference>
<dbReference type="Proteomes" id="UP000636709">
    <property type="component" value="Unassembled WGS sequence"/>
</dbReference>
<organism evidence="4 5">
    <name type="scientific">Digitaria exilis</name>
    <dbReference type="NCBI Taxonomy" id="1010633"/>
    <lineage>
        <taxon>Eukaryota</taxon>
        <taxon>Viridiplantae</taxon>
        <taxon>Streptophyta</taxon>
        <taxon>Embryophyta</taxon>
        <taxon>Tracheophyta</taxon>
        <taxon>Spermatophyta</taxon>
        <taxon>Magnoliopsida</taxon>
        <taxon>Liliopsida</taxon>
        <taxon>Poales</taxon>
        <taxon>Poaceae</taxon>
        <taxon>PACMAD clade</taxon>
        <taxon>Panicoideae</taxon>
        <taxon>Panicodae</taxon>
        <taxon>Paniceae</taxon>
        <taxon>Anthephorinae</taxon>
        <taxon>Digitaria</taxon>
    </lineage>
</organism>
<feature type="domain" description="Sulfotransferase" evidence="3">
    <location>
        <begin position="449"/>
        <end position="695"/>
    </location>
</feature>
<keyword evidence="2" id="KW-0808">Transferase</keyword>
<accession>A0A835ALL6</accession>
<reference evidence="4" key="1">
    <citation type="submission" date="2020-07" db="EMBL/GenBank/DDBJ databases">
        <title>Genome sequence and genetic diversity analysis of an under-domesticated orphan crop, white fonio (Digitaria exilis).</title>
        <authorList>
            <person name="Bennetzen J.L."/>
            <person name="Chen S."/>
            <person name="Ma X."/>
            <person name="Wang X."/>
            <person name="Yssel A.E.J."/>
            <person name="Chaluvadi S.R."/>
            <person name="Johnson M."/>
            <person name="Gangashetty P."/>
            <person name="Hamidou F."/>
            <person name="Sanogo M.D."/>
            <person name="Zwaenepoel A."/>
            <person name="Wallace J."/>
            <person name="Van De Peer Y."/>
            <person name="Van Deynze A."/>
        </authorList>
    </citation>
    <scope>NUCLEOTIDE SEQUENCE</scope>
    <source>
        <tissue evidence="4">Leaves</tissue>
    </source>
</reference>
<evidence type="ECO:0000256" key="2">
    <source>
        <dbReference type="ARBA" id="ARBA00022679"/>
    </source>
</evidence>
<dbReference type="Gene3D" id="3.40.50.300">
    <property type="entry name" value="P-loop containing nucleotide triphosphate hydrolases"/>
    <property type="match status" value="2"/>
</dbReference>
<gene>
    <name evidence="4" type="ORF">HU200_051843</name>
</gene>
<name>A0A835ALL6_9POAL</name>
<dbReference type="OrthoDB" id="205623at2759"/>
<protein>
    <recommendedName>
        <fullName evidence="3">Sulfotransferase domain-containing protein</fullName>
    </recommendedName>
</protein>
<comment type="caution">
    <text evidence="4">The sequence shown here is derived from an EMBL/GenBank/DDBJ whole genome shotgun (WGS) entry which is preliminary data.</text>
</comment>
<dbReference type="InterPro" id="IPR000863">
    <property type="entry name" value="Sulfotransferase_dom"/>
</dbReference>
<proteinExistence type="inferred from homology"/>
<sequence length="699" mass="77010">METANGLAIVGPVPFTDVCGARPDLVATTPNELDGEEDDSAAASELTTAAKRPGLRLYQGAWLAQVWVPGVVAIQQGSFVPRRGDVVLASQPKCGTTWLKALAFATMARVAYPPAHAGHPLLRLNPHDCVPFMEMLFADGALGNRKMDALPSPRLMSTHMPHALLPASIRDNPDCKIIYICREPKDMLISLWHFTRRFVPDRAFSDMFEDACQGASFAGPIWDHVLGYWNASKDSPERVLFLRYEEILRDPVENVKKLARFVQQPFSPAEEAAGVIKDIVRLCSFDRMKGLEVNKKAGSNYVFPNSSYFRRGEAGDWTNHMTPEMAQRLDAIMEEKLQGLSPMPQRSSVPRITQRSVETHSRTYSMETANGLAIVGPVPFTDVCGARPDPVATMPNKPDGEDDSAAAAAAALPSGISRVLRCYQGAWLASEWVPGIVAIQQGSFVPRRGDVVLASQPKCGTTWLKALAFATMARGAYPPAHDAGHPLLRLNPHDCVPFIDMLFADGGGATGSRKMDALPSPRIMNTHMHHALLPASISDNPDCKIIHICREPKDMLVSLWQFTRKFDANLAFSDVFEHACEGVSFSGPIWDHVLGYWNASKKSPDTVLFLKYEEILRLPLSPAEEAAGVAEDIVRLCSFDKLKGLEVNKQAGSRYLFPNNSYFRRGEPGDWANHMTPEMARRLDAIMENKLQGSGLFFA</sequence>
<comment type="similarity">
    <text evidence="1">Belongs to the sulfotransferase 1 family.</text>
</comment>